<dbReference type="Gene3D" id="1.10.238.10">
    <property type="entry name" value="EF-hand"/>
    <property type="match status" value="3"/>
</dbReference>
<feature type="compositionally biased region" description="Low complexity" evidence="3">
    <location>
        <begin position="20"/>
        <end position="29"/>
    </location>
</feature>
<dbReference type="InterPro" id="IPR018247">
    <property type="entry name" value="EF_Hand_1_Ca_BS"/>
</dbReference>
<dbReference type="SMART" id="SM00054">
    <property type="entry name" value="EFh"/>
    <property type="match status" value="5"/>
</dbReference>
<feature type="domain" description="EF-hand" evidence="5">
    <location>
        <begin position="241"/>
        <end position="276"/>
    </location>
</feature>
<feature type="region of interest" description="Disordered" evidence="3">
    <location>
        <begin position="295"/>
        <end position="343"/>
    </location>
</feature>
<dbReference type="AlphaFoldDB" id="A0A512NG53"/>
<feature type="domain" description="EF-hand" evidence="5">
    <location>
        <begin position="206"/>
        <end position="231"/>
    </location>
</feature>
<keyword evidence="1" id="KW-0479">Metal-binding</keyword>
<dbReference type="OrthoDB" id="6706523at2"/>
<dbReference type="InterPro" id="IPR011992">
    <property type="entry name" value="EF-hand-dom_pair"/>
</dbReference>
<feature type="domain" description="EF-hand" evidence="5">
    <location>
        <begin position="140"/>
        <end position="175"/>
    </location>
</feature>
<protein>
    <recommendedName>
        <fullName evidence="5">EF-hand domain-containing protein</fullName>
    </recommendedName>
</protein>
<keyword evidence="4" id="KW-0732">Signal</keyword>
<dbReference type="EMBL" id="BKAJ01000090">
    <property type="protein sequence ID" value="GEP57925.1"/>
    <property type="molecule type" value="Genomic_DNA"/>
</dbReference>
<dbReference type="RefSeq" id="WP_147152670.1">
    <property type="nucleotide sequence ID" value="NZ_BKAJ01000090.1"/>
</dbReference>
<accession>A0A512NG53</accession>
<evidence type="ECO:0000256" key="1">
    <source>
        <dbReference type="ARBA" id="ARBA00022723"/>
    </source>
</evidence>
<dbReference type="GO" id="GO:0005509">
    <property type="term" value="F:calcium ion binding"/>
    <property type="evidence" value="ECO:0007669"/>
    <property type="project" value="InterPro"/>
</dbReference>
<evidence type="ECO:0000256" key="3">
    <source>
        <dbReference type="SAM" id="MobiDB-lite"/>
    </source>
</evidence>
<keyword evidence="2" id="KW-0677">Repeat</keyword>
<feature type="compositionally biased region" description="Low complexity" evidence="3">
    <location>
        <begin position="322"/>
        <end position="335"/>
    </location>
</feature>
<proteinExistence type="predicted"/>
<reference evidence="6 7" key="1">
    <citation type="submission" date="2019-07" db="EMBL/GenBank/DDBJ databases">
        <title>Whole genome shotgun sequence of Reyranella soli NBRC 108950.</title>
        <authorList>
            <person name="Hosoyama A."/>
            <person name="Uohara A."/>
            <person name="Ohji S."/>
            <person name="Ichikawa N."/>
        </authorList>
    </citation>
    <scope>NUCLEOTIDE SEQUENCE [LARGE SCALE GENOMIC DNA]</scope>
    <source>
        <strain evidence="6 7">NBRC 108950</strain>
    </source>
</reference>
<feature type="domain" description="EF-hand" evidence="5">
    <location>
        <begin position="71"/>
        <end position="106"/>
    </location>
</feature>
<dbReference type="PANTHER" id="PTHR10827:SF98">
    <property type="entry name" value="45 KDA CALCIUM-BINDING PROTEIN"/>
    <property type="match status" value="1"/>
</dbReference>
<name>A0A512NG53_9HYPH</name>
<evidence type="ECO:0000313" key="7">
    <source>
        <dbReference type="Proteomes" id="UP000321058"/>
    </source>
</evidence>
<feature type="signal peptide" evidence="4">
    <location>
        <begin position="1"/>
        <end position="18"/>
    </location>
</feature>
<evidence type="ECO:0000256" key="2">
    <source>
        <dbReference type="ARBA" id="ARBA00022737"/>
    </source>
</evidence>
<evidence type="ECO:0000259" key="5">
    <source>
        <dbReference type="PROSITE" id="PS50222"/>
    </source>
</evidence>
<dbReference type="Pfam" id="PF13202">
    <property type="entry name" value="EF-hand_5"/>
    <property type="match status" value="5"/>
</dbReference>
<evidence type="ECO:0000313" key="6">
    <source>
        <dbReference type="EMBL" id="GEP57925.1"/>
    </source>
</evidence>
<dbReference type="PROSITE" id="PS00018">
    <property type="entry name" value="EF_HAND_1"/>
    <property type="match status" value="5"/>
</dbReference>
<evidence type="ECO:0000256" key="4">
    <source>
        <dbReference type="SAM" id="SignalP"/>
    </source>
</evidence>
<keyword evidence="7" id="KW-1185">Reference proteome</keyword>
<dbReference type="InterPro" id="IPR002048">
    <property type="entry name" value="EF_hand_dom"/>
</dbReference>
<feature type="chain" id="PRO_5022169356" description="EF-hand domain-containing protein" evidence="4">
    <location>
        <begin position="19"/>
        <end position="343"/>
    </location>
</feature>
<feature type="region of interest" description="Disordered" evidence="3">
    <location>
        <begin position="20"/>
        <end position="52"/>
    </location>
</feature>
<feature type="compositionally biased region" description="Basic and acidic residues" evidence="3">
    <location>
        <begin position="295"/>
        <end position="306"/>
    </location>
</feature>
<dbReference type="Proteomes" id="UP000321058">
    <property type="component" value="Unassembled WGS sequence"/>
</dbReference>
<dbReference type="PROSITE" id="PS50222">
    <property type="entry name" value="EF_HAND_2"/>
    <property type="match status" value="4"/>
</dbReference>
<sequence length="343" mass="38066">MRAIILLCLLALPVAAHAQTTGQPAGQPTGQPPSQPTGQATAPPAGPAPIPLPPWFIEIDTAKKGEVARADFLKYRMKSFDDLDLNKDGKISLEEFLKLAEPPHSSDQPGGPSLEDRRNRLRAAFQNLDLNSSGFIERAEAEAPIQSEFNQFDTDRDNKITEPEIRLIMQRLQQRQMAERQQAEAERRKGLVALNELMDMQMRDADKLDKNNDGKISQQEYLLAAGPADGAQSEGLLPYDIRKKLVMIKFNDIDSNKDGIIDRPELTAYALKEFLETDLNKDRFLDQEEVKKFQEAEAAKTQELIKKMMPPPAPPAPPKPAQPQRAPAPQQGAPPTGLPQGTR</sequence>
<dbReference type="SUPFAM" id="SSF47473">
    <property type="entry name" value="EF-hand"/>
    <property type="match status" value="2"/>
</dbReference>
<gene>
    <name evidence="6" type="ORF">RSO01_50910</name>
</gene>
<comment type="caution">
    <text evidence="6">The sequence shown here is derived from an EMBL/GenBank/DDBJ whole genome shotgun (WGS) entry which is preliminary data.</text>
</comment>
<feature type="compositionally biased region" description="Pro residues" evidence="3">
    <location>
        <begin position="309"/>
        <end position="321"/>
    </location>
</feature>
<dbReference type="PANTHER" id="PTHR10827">
    <property type="entry name" value="RETICULOCALBIN"/>
    <property type="match status" value="1"/>
</dbReference>
<organism evidence="6 7">
    <name type="scientific">Reyranella soli</name>
    <dbReference type="NCBI Taxonomy" id="1230389"/>
    <lineage>
        <taxon>Bacteria</taxon>
        <taxon>Pseudomonadati</taxon>
        <taxon>Pseudomonadota</taxon>
        <taxon>Alphaproteobacteria</taxon>
        <taxon>Hyphomicrobiales</taxon>
        <taxon>Reyranellaceae</taxon>
        <taxon>Reyranella</taxon>
    </lineage>
</organism>